<name>A0A9D3X999_9SAUR</name>
<protein>
    <submittedName>
        <fullName evidence="1">Uncharacterized protein</fullName>
    </submittedName>
</protein>
<keyword evidence="2" id="KW-1185">Reference proteome</keyword>
<comment type="caution">
    <text evidence="1">The sequence shown here is derived from an EMBL/GenBank/DDBJ whole genome shotgun (WGS) entry which is preliminary data.</text>
</comment>
<dbReference type="Proteomes" id="UP000827986">
    <property type="component" value="Unassembled WGS sequence"/>
</dbReference>
<gene>
    <name evidence="1" type="ORF">KIL84_008425</name>
</gene>
<dbReference type="AlphaFoldDB" id="A0A9D3X999"/>
<organism evidence="1 2">
    <name type="scientific">Mauremys mutica</name>
    <name type="common">yellowpond turtle</name>
    <dbReference type="NCBI Taxonomy" id="74926"/>
    <lineage>
        <taxon>Eukaryota</taxon>
        <taxon>Metazoa</taxon>
        <taxon>Chordata</taxon>
        <taxon>Craniata</taxon>
        <taxon>Vertebrata</taxon>
        <taxon>Euteleostomi</taxon>
        <taxon>Archelosauria</taxon>
        <taxon>Testudinata</taxon>
        <taxon>Testudines</taxon>
        <taxon>Cryptodira</taxon>
        <taxon>Durocryptodira</taxon>
        <taxon>Testudinoidea</taxon>
        <taxon>Geoemydidae</taxon>
        <taxon>Geoemydinae</taxon>
        <taxon>Mauremys</taxon>
    </lineage>
</organism>
<evidence type="ECO:0000313" key="2">
    <source>
        <dbReference type="Proteomes" id="UP000827986"/>
    </source>
</evidence>
<evidence type="ECO:0000313" key="1">
    <source>
        <dbReference type="EMBL" id="KAH1175551.1"/>
    </source>
</evidence>
<reference evidence="1" key="1">
    <citation type="submission" date="2021-09" db="EMBL/GenBank/DDBJ databases">
        <title>The genome of Mauremys mutica provides insights into the evolution of semi-aquatic lifestyle.</title>
        <authorList>
            <person name="Gong S."/>
            <person name="Gao Y."/>
        </authorList>
    </citation>
    <scope>NUCLEOTIDE SEQUENCE</scope>
    <source>
        <strain evidence="1">MM-2020</strain>
        <tissue evidence="1">Muscle</tissue>
    </source>
</reference>
<proteinExistence type="predicted"/>
<dbReference type="EMBL" id="JAHDVG010000477">
    <property type="protein sequence ID" value="KAH1175551.1"/>
    <property type="molecule type" value="Genomic_DNA"/>
</dbReference>
<accession>A0A9D3X999</accession>
<sequence length="340" mass="38539">MIQVMFRHKSTNGYAIEMPQTFRARKEDIWGIGTMKCEDNHGPSCPHEEHVAQCHYSLDLTQLAWNLVDSFLSQLLLEELVPDVLLETFTEFIKDQRQQPLKSSNGKSKGEKSQHLRESMSTLKHLPDSLLDELFVEVLRDLSADAFRGAMKDFVDDYLTRAAISDSMDGLVAEVVQMVLPSILREALQEMEYEAILQEVISHVIKEDAKALAQSVLSDYDAKRIKLQQSQITACASKQLLDLFLLEHLIGMTSTHPPGFGGKEHSSVVLDSWMLDILIRQFFSIQEQQRTTSENVPLGDFHRKAFIEVALDVILTELNKLAEEDMEDLLEHERGAQVAG</sequence>